<evidence type="ECO:0000256" key="2">
    <source>
        <dbReference type="ARBA" id="ARBA00006636"/>
    </source>
</evidence>
<gene>
    <name evidence="20" type="ORF">ODALV1_LOCUS29852</name>
</gene>
<organism evidence="20 21">
    <name type="scientific">Orchesella dallaii</name>
    <dbReference type="NCBI Taxonomy" id="48710"/>
    <lineage>
        <taxon>Eukaryota</taxon>
        <taxon>Metazoa</taxon>
        <taxon>Ecdysozoa</taxon>
        <taxon>Arthropoda</taxon>
        <taxon>Hexapoda</taxon>
        <taxon>Collembola</taxon>
        <taxon>Entomobryomorpha</taxon>
        <taxon>Entomobryoidea</taxon>
        <taxon>Orchesellidae</taxon>
        <taxon>Orchesellinae</taxon>
        <taxon>Orchesella</taxon>
    </lineage>
</organism>
<reference evidence="20 21" key="1">
    <citation type="submission" date="2024-08" db="EMBL/GenBank/DDBJ databases">
        <authorList>
            <person name="Cucini C."/>
            <person name="Frati F."/>
        </authorList>
    </citation>
    <scope>NUCLEOTIDE SEQUENCE [LARGE SCALE GENOMIC DNA]</scope>
</reference>
<feature type="region of interest" description="Disordered" evidence="16">
    <location>
        <begin position="1232"/>
        <end position="1285"/>
    </location>
</feature>
<dbReference type="Pfam" id="PF01734">
    <property type="entry name" value="Patatin"/>
    <property type="match status" value="1"/>
</dbReference>
<feature type="short sequence motif" description="GXGXXG" evidence="15">
    <location>
        <begin position="899"/>
        <end position="904"/>
    </location>
</feature>
<evidence type="ECO:0000256" key="14">
    <source>
        <dbReference type="ARBA" id="ARBA00049531"/>
    </source>
</evidence>
<evidence type="ECO:0000313" key="21">
    <source>
        <dbReference type="Proteomes" id="UP001642540"/>
    </source>
</evidence>
<feature type="short sequence motif" description="GXSXG" evidence="15">
    <location>
        <begin position="926"/>
        <end position="930"/>
    </location>
</feature>
<comment type="subcellular location">
    <subcellularLocation>
        <location evidence="1">Endoplasmic reticulum membrane</location>
        <topology evidence="1">Single-pass type I membrane protein</topology>
    </subcellularLocation>
</comment>
<feature type="compositionally biased region" description="Acidic residues" evidence="16">
    <location>
        <begin position="1232"/>
        <end position="1242"/>
    </location>
</feature>
<evidence type="ECO:0000256" key="6">
    <source>
        <dbReference type="ARBA" id="ARBA00022692"/>
    </source>
</evidence>
<feature type="active site" description="Proton acceptor" evidence="15">
    <location>
        <position position="1048"/>
    </location>
</feature>
<comment type="similarity">
    <text evidence="2">Belongs to the NTE family.</text>
</comment>
<evidence type="ECO:0000259" key="19">
    <source>
        <dbReference type="PROSITE" id="PS51635"/>
    </source>
</evidence>
<dbReference type="InterPro" id="IPR050301">
    <property type="entry name" value="NTE"/>
</dbReference>
<evidence type="ECO:0000256" key="12">
    <source>
        <dbReference type="ARBA" id="ARBA00025020"/>
    </source>
</evidence>
<accession>A0ABP1S4Z1</accession>
<evidence type="ECO:0000256" key="11">
    <source>
        <dbReference type="ARBA" id="ARBA00023136"/>
    </source>
</evidence>
<feature type="active site" description="Nucleophile" evidence="15">
    <location>
        <position position="928"/>
    </location>
</feature>
<keyword evidence="10 15" id="KW-0443">Lipid metabolism</keyword>
<feature type="domain" description="PNPLA" evidence="19">
    <location>
        <begin position="895"/>
        <end position="1061"/>
    </location>
</feature>
<dbReference type="Pfam" id="PF00027">
    <property type="entry name" value="cNMP_binding"/>
    <property type="match status" value="3"/>
</dbReference>
<feature type="region of interest" description="Disordered" evidence="16">
    <location>
        <begin position="392"/>
        <end position="423"/>
    </location>
</feature>
<sequence length="1285" mass="143719">MSSFSDVFTIFQGLFQWNGVTWFDASAAGETTRYFDNQIIIATTFLAIAIGILVGICIVRRYRLKNVLPEAVAGSSKTRFRKRDKVLFYGRKMLRKVKNISAGANRKKKIISKLTKKLLQIKKDAPPPQLHVLEPAAEYLQEDVSNKGDKLLPPEVTYMLQSIRMFGIFERPLFLELCKHMETCHISAGQYLFRVGDADENFYVVQSGRLNVFITECDGTTITLKLVKEGDSIASLLSFTDVLTGHPQPFKTVSAQALEESVVLKLPVAAFREVFEKYPETFVRVIQIIMVRLNRVTFTALHQHLGLSHELVQAPRRKTLTIGASPLRRNTIHAQHGNDDSIVQTPDLLDSETSAIHAAVTQNLQAEVPVRDTDSLQSVLRKRHSIPVQIGIHPGIPVQGSAGSSGSYGEFDQQQQPPPGTSEMDSEILLREAVVAFRNNLGLEDDSDLQDIIHLRDVPAGAYLTKEESQHLDCGLVLVISGLLTSTQRENDRDVLMFNAYPGDFVGALAVLTGEPSIFTIRAKHHTKVAAMSSSAFYSLMAVKPKIVLHVAHIVVKRLSPFVRQIDFAMDWIFLDGGRALYRQGDESDCTYIVLSGRLRSVITRPDGKKQLVGEHGRGDLVGIVETLTSYPRSTTVMAVRDTELAKLPEGLLNAIKLKYPVVLTRLIQLLGHRILGSWQQPLVHGPPKIENKPSHVNFSTVAVLGVTDDVPLSAFTHELIHSLSNIGASLRLTSDYMKQLLGNSILESANEYKLNSWLAQQEDKHRIVLYQCDNTLTVWTQRCIRQADCILIVGLGENEPSIGKVEKQLEHLAFRTQKELVILHKEGSRPKDTALWLNARTWCSSHHHLQCPKRMFSRKARMPDYYTVVMKSEPNIHSDFSRLARWLTGTSVGLVLGGGGARGAAHVGMLKAIQEAGIPIDMVGGVSIGAFMSGLYAMERNIVTVTQKAREWSKKMTQWWRQALDLTYPVTSMFSGAGFNQTLKDTFGDCQIEDLWLPYFNITTDITSSAMRVHTYGSLWRYTRASMSLSGYMPPLCDPTDGHLLLDGGYVCNLPSDVMRAHGARFILAVDVGSQDETDFTNYGDSLSGWWLLWQRWTSHFRSTTVKVPNLPDIQSRLAYVSCVRQLEEVRNSDYCHYIRPPIDKYKTLQFGSFDEIKDVGYHHGKTYFDGMMKGGSILPLMGGPQQLPLLQKVTSMPKKRTDRPTSGTYNFTDLAQMVLKVKSSYVPVTDDDYSDEDTDLPEGYTSEHSLEYYHQSSRAPEKDTTIHGSRAGAYSENDADSEA</sequence>
<dbReference type="Gene3D" id="3.40.1090.10">
    <property type="entry name" value="Cytosolic phospholipase A2 catalytic domain"/>
    <property type="match status" value="1"/>
</dbReference>
<dbReference type="SUPFAM" id="SSF52151">
    <property type="entry name" value="FabD/lysophospholipase-like"/>
    <property type="match status" value="1"/>
</dbReference>
<keyword evidence="11 17" id="KW-0472">Membrane</keyword>
<evidence type="ECO:0000313" key="20">
    <source>
        <dbReference type="EMBL" id="CAL8143734.1"/>
    </source>
</evidence>
<dbReference type="InterPro" id="IPR018490">
    <property type="entry name" value="cNMP-bd_dom_sf"/>
</dbReference>
<keyword evidence="21" id="KW-1185">Reference proteome</keyword>
<dbReference type="InterPro" id="IPR000595">
    <property type="entry name" value="cNMP-bd_dom"/>
</dbReference>
<evidence type="ECO:0000256" key="5">
    <source>
        <dbReference type="ARBA" id="ARBA00019369"/>
    </source>
</evidence>
<evidence type="ECO:0000259" key="18">
    <source>
        <dbReference type="PROSITE" id="PS50042"/>
    </source>
</evidence>
<feature type="domain" description="Cyclic nucleotide-binding" evidence="18">
    <location>
        <begin position="574"/>
        <end position="674"/>
    </location>
</feature>
<feature type="compositionally biased region" description="Polar residues" evidence="16">
    <location>
        <begin position="401"/>
        <end position="415"/>
    </location>
</feature>
<feature type="domain" description="Cyclic nucleotide-binding" evidence="18">
    <location>
        <begin position="165"/>
        <end position="292"/>
    </location>
</feature>
<proteinExistence type="inferred from homology"/>
<comment type="subunit">
    <text evidence="3">Interacts with Pka-C3; interaction inhibits the catalytic function of Pka-C3 and the esterase activity of sws.</text>
</comment>
<dbReference type="InterPro" id="IPR001423">
    <property type="entry name" value="LysoPLipase_patatin_CS"/>
</dbReference>
<evidence type="ECO:0000256" key="4">
    <source>
        <dbReference type="ARBA" id="ARBA00013274"/>
    </source>
</evidence>
<evidence type="ECO:0000256" key="7">
    <source>
        <dbReference type="ARBA" id="ARBA00022801"/>
    </source>
</evidence>
<dbReference type="EC" id="3.1.1.5" evidence="4"/>
<dbReference type="Proteomes" id="UP001642540">
    <property type="component" value="Unassembled WGS sequence"/>
</dbReference>
<evidence type="ECO:0000256" key="17">
    <source>
        <dbReference type="SAM" id="Phobius"/>
    </source>
</evidence>
<comment type="caution">
    <text evidence="20">The sequence shown here is derived from an EMBL/GenBank/DDBJ whole genome shotgun (WGS) entry which is preliminary data.</text>
</comment>
<dbReference type="InterPro" id="IPR002641">
    <property type="entry name" value="PNPLA_dom"/>
</dbReference>
<evidence type="ECO:0000256" key="16">
    <source>
        <dbReference type="SAM" id="MobiDB-lite"/>
    </source>
</evidence>
<keyword evidence="6 17" id="KW-0812">Transmembrane</keyword>
<keyword evidence="8 15" id="KW-0442">Lipid degradation</keyword>
<evidence type="ECO:0000256" key="15">
    <source>
        <dbReference type="PROSITE-ProRule" id="PRU01161"/>
    </source>
</evidence>
<comment type="catalytic activity">
    <reaction evidence="14">
        <text>a 1-acyl-sn-glycero-3-phosphocholine + H2O = sn-glycerol 3-phosphocholine + a fatty acid + H(+)</text>
        <dbReference type="Rhea" id="RHEA:15177"/>
        <dbReference type="ChEBI" id="CHEBI:15377"/>
        <dbReference type="ChEBI" id="CHEBI:15378"/>
        <dbReference type="ChEBI" id="CHEBI:16870"/>
        <dbReference type="ChEBI" id="CHEBI:28868"/>
        <dbReference type="ChEBI" id="CHEBI:58168"/>
        <dbReference type="EC" id="3.1.1.5"/>
    </reaction>
</comment>
<dbReference type="PROSITE" id="PS51635">
    <property type="entry name" value="PNPLA"/>
    <property type="match status" value="1"/>
</dbReference>
<keyword evidence="9 17" id="KW-1133">Transmembrane helix</keyword>
<dbReference type="SMART" id="SM00100">
    <property type="entry name" value="cNMP"/>
    <property type="match status" value="2"/>
</dbReference>
<keyword evidence="7 15" id="KW-0378">Hydrolase</keyword>
<dbReference type="SUPFAM" id="SSF51206">
    <property type="entry name" value="cAMP-binding domain-like"/>
    <property type="match status" value="3"/>
</dbReference>
<dbReference type="PROSITE" id="PS50042">
    <property type="entry name" value="CNMP_BINDING_3"/>
    <property type="match status" value="3"/>
</dbReference>
<feature type="transmembrane region" description="Helical" evidence="17">
    <location>
        <begin position="39"/>
        <end position="59"/>
    </location>
</feature>
<feature type="short sequence motif" description="DGA/G" evidence="15">
    <location>
        <begin position="1048"/>
        <end position="1050"/>
    </location>
</feature>
<dbReference type="CDD" id="cd07225">
    <property type="entry name" value="Pat_PNPLA6_PNPLA7"/>
    <property type="match status" value="1"/>
</dbReference>
<dbReference type="InterPro" id="IPR014710">
    <property type="entry name" value="RmlC-like_jellyroll"/>
</dbReference>
<dbReference type="PANTHER" id="PTHR14226:SF29">
    <property type="entry name" value="NEUROPATHY TARGET ESTERASE SWS"/>
    <property type="match status" value="1"/>
</dbReference>
<dbReference type="Gene3D" id="2.60.120.10">
    <property type="entry name" value="Jelly Rolls"/>
    <property type="match status" value="3"/>
</dbReference>
<evidence type="ECO:0000256" key="8">
    <source>
        <dbReference type="ARBA" id="ARBA00022963"/>
    </source>
</evidence>
<dbReference type="PANTHER" id="PTHR14226">
    <property type="entry name" value="NEUROPATHY TARGET ESTERASE/SWISS CHEESE D.MELANOGASTER"/>
    <property type="match status" value="1"/>
</dbReference>
<dbReference type="InterPro" id="IPR016035">
    <property type="entry name" value="Acyl_Trfase/lysoPLipase"/>
</dbReference>
<feature type="domain" description="Cyclic nucleotide-binding" evidence="18">
    <location>
        <begin position="476"/>
        <end position="541"/>
    </location>
</feature>
<evidence type="ECO:0000256" key="3">
    <source>
        <dbReference type="ARBA" id="ARBA00011476"/>
    </source>
</evidence>
<dbReference type="CDD" id="cd00038">
    <property type="entry name" value="CAP_ED"/>
    <property type="match status" value="3"/>
</dbReference>
<dbReference type="EMBL" id="CAXLJM020000160">
    <property type="protein sequence ID" value="CAL8143734.1"/>
    <property type="molecule type" value="Genomic_DNA"/>
</dbReference>
<evidence type="ECO:0000256" key="9">
    <source>
        <dbReference type="ARBA" id="ARBA00022989"/>
    </source>
</evidence>
<name>A0ABP1S4Z1_9HEXA</name>
<evidence type="ECO:0000256" key="1">
    <source>
        <dbReference type="ARBA" id="ARBA00004115"/>
    </source>
</evidence>
<protein>
    <recommendedName>
        <fullName evidence="5">Neuropathy target esterase sws</fullName>
        <ecNumber evidence="4">3.1.1.5</ecNumber>
    </recommendedName>
    <alternativeName>
        <fullName evidence="13">Swiss cheese</fullName>
    </alternativeName>
</protein>
<dbReference type="InterPro" id="IPR056556">
    <property type="entry name" value="NTE1_P-loop_dom"/>
</dbReference>
<dbReference type="Pfam" id="PF24179">
    <property type="entry name" value="NTE_Ploop"/>
    <property type="match status" value="1"/>
</dbReference>
<comment type="function">
    <text evidence="12">Phospholipase B that deacylates intracellular phosphatidylcholine (PtdCho), generating glycerophosphocholine (GroPtdCho). This deacylation occurs at both sn-2 and sn-1 positions of PtdCho. Its specific chemical modification by certain organophosphorus (OP) compounds leads to distal axonopathy. Plays a role in the signaling mechanism between neurons and glia that regulates glia wrapping during development of the adult brain. Essential for membrane lipid homeostasis and cell survival in both neurons and glia of the adult brain.</text>
</comment>
<dbReference type="PROSITE" id="PS01237">
    <property type="entry name" value="UPF0028"/>
    <property type="match status" value="1"/>
</dbReference>
<evidence type="ECO:0000256" key="13">
    <source>
        <dbReference type="ARBA" id="ARBA00030862"/>
    </source>
</evidence>
<evidence type="ECO:0000256" key="10">
    <source>
        <dbReference type="ARBA" id="ARBA00023098"/>
    </source>
</evidence>